<comment type="subunit">
    <text evidence="8">Component of the EKC/KEOPS complex composed of at least GON7, TP53RK, TPRKB, OSGEP and LAGE3; the whole complex dimerizes.</text>
</comment>
<evidence type="ECO:0000256" key="10">
    <source>
        <dbReference type="SAM" id="MobiDB-lite"/>
    </source>
</evidence>
<comment type="function">
    <text evidence="7">Component of the EKC/KEOPS complex that is required for the formation of a threonylcarbamoyl group on adenosine at position 37 (t(6)A37) in tRNAs that read codons beginning with adenine. The complex is probably involved in the transfer of the threonylcarbamoyl moiety of threonylcarbamoyl-AMP (TC-AMP) to the N6 group of A37. LAGE3 functions as a dimerization module for the complex.</text>
</comment>
<comment type="subcellular location">
    <subcellularLocation>
        <location evidence="2">Cytoplasm</location>
    </subcellularLocation>
    <subcellularLocation>
        <location evidence="1">Nucleus</location>
    </subcellularLocation>
</comment>
<keyword evidence="4" id="KW-0963">Cytoplasm</keyword>
<keyword evidence="6" id="KW-0539">Nucleus</keyword>
<dbReference type="FunFam" id="3.30.310.50:FF:000005">
    <property type="entry name" value="L antigen family member 3"/>
    <property type="match status" value="1"/>
</dbReference>
<evidence type="ECO:0000256" key="8">
    <source>
        <dbReference type="ARBA" id="ARBA00062157"/>
    </source>
</evidence>
<comment type="similarity">
    <text evidence="3">Belongs to the CTAG/PCC1 family.</text>
</comment>
<reference evidence="11" key="3">
    <citation type="submission" date="2025-09" db="UniProtKB">
        <authorList>
            <consortium name="Ensembl"/>
        </authorList>
    </citation>
    <scope>IDENTIFICATION</scope>
</reference>
<keyword evidence="12" id="KW-1185">Reference proteome</keyword>
<evidence type="ECO:0000256" key="7">
    <source>
        <dbReference type="ARBA" id="ARBA00053047"/>
    </source>
</evidence>
<evidence type="ECO:0000256" key="1">
    <source>
        <dbReference type="ARBA" id="ARBA00004123"/>
    </source>
</evidence>
<dbReference type="GO" id="GO:0005634">
    <property type="term" value="C:nucleus"/>
    <property type="evidence" value="ECO:0007669"/>
    <property type="project" value="UniProtKB-SubCell"/>
</dbReference>
<evidence type="ECO:0000256" key="3">
    <source>
        <dbReference type="ARBA" id="ARBA00007073"/>
    </source>
</evidence>
<evidence type="ECO:0000313" key="12">
    <source>
        <dbReference type="Proteomes" id="UP000694411"/>
    </source>
</evidence>
<dbReference type="Pfam" id="PF09341">
    <property type="entry name" value="Pcc1"/>
    <property type="match status" value="1"/>
</dbReference>
<feature type="region of interest" description="Disordered" evidence="10">
    <location>
        <begin position="1"/>
        <end position="20"/>
    </location>
</feature>
<evidence type="ECO:0000256" key="9">
    <source>
        <dbReference type="ARBA" id="ARBA00076355"/>
    </source>
</evidence>
<dbReference type="GO" id="GO:0000408">
    <property type="term" value="C:EKC/KEOPS complex"/>
    <property type="evidence" value="ECO:0007669"/>
    <property type="project" value="TreeGrafter"/>
</dbReference>
<evidence type="ECO:0000256" key="2">
    <source>
        <dbReference type="ARBA" id="ARBA00004496"/>
    </source>
</evidence>
<sequence length="148" mass="16045">PRDLPKRHFPAGPAGWGAPSRQGAVTTFSCAPAAPGPEPAHCPWILAHQVFLEWALAPCVPFPTPLEGEIAHGWSLALDAEPHQRVVGKDLPVSGRILAVPGIAEDCHLLRISVINFLDQLFLVVRTVWSFGRPPFPTKRGLGKWGEV</sequence>
<evidence type="ECO:0000256" key="6">
    <source>
        <dbReference type="ARBA" id="ARBA00023242"/>
    </source>
</evidence>
<protein>
    <recommendedName>
        <fullName evidence="9">L antigen family member 3</fullName>
    </recommendedName>
</protein>
<dbReference type="AlphaFoldDB" id="A0A8D2ELE9"/>
<dbReference type="GO" id="GO:0008033">
    <property type="term" value="P:tRNA processing"/>
    <property type="evidence" value="ECO:0007669"/>
    <property type="project" value="UniProtKB-KW"/>
</dbReference>
<proteinExistence type="inferred from homology"/>
<name>A0A8D2ELE9_THEGE</name>
<organism evidence="11 12">
    <name type="scientific">Theropithecus gelada</name>
    <name type="common">Gelada baboon</name>
    <dbReference type="NCBI Taxonomy" id="9565"/>
    <lineage>
        <taxon>Eukaryota</taxon>
        <taxon>Metazoa</taxon>
        <taxon>Chordata</taxon>
        <taxon>Craniata</taxon>
        <taxon>Vertebrata</taxon>
        <taxon>Euteleostomi</taxon>
        <taxon>Mammalia</taxon>
        <taxon>Eutheria</taxon>
        <taxon>Euarchontoglires</taxon>
        <taxon>Primates</taxon>
        <taxon>Haplorrhini</taxon>
        <taxon>Catarrhini</taxon>
        <taxon>Cercopithecidae</taxon>
        <taxon>Cercopithecinae</taxon>
        <taxon>Theropithecus</taxon>
    </lineage>
</organism>
<keyword evidence="5" id="KW-0819">tRNA processing</keyword>
<evidence type="ECO:0000313" key="11">
    <source>
        <dbReference type="Ensembl" id="ENSTGEP00000007669.1"/>
    </source>
</evidence>
<dbReference type="Ensembl" id="ENSTGET00000009240.1">
    <property type="protein sequence ID" value="ENSTGEP00000007669.1"/>
    <property type="gene ID" value="ENSTGEG00000006284.1"/>
</dbReference>
<dbReference type="GO" id="GO:0005737">
    <property type="term" value="C:cytoplasm"/>
    <property type="evidence" value="ECO:0007669"/>
    <property type="project" value="UniProtKB-SubCell"/>
</dbReference>
<dbReference type="Proteomes" id="UP000694411">
    <property type="component" value="Chromosome 15"/>
</dbReference>
<dbReference type="PANTHER" id="PTHR31283:SF19">
    <property type="entry name" value="EKC_KEOPS COMPLEX SUBUNIT LAGE3"/>
    <property type="match status" value="1"/>
</dbReference>
<reference evidence="11" key="2">
    <citation type="submission" date="2025-08" db="UniProtKB">
        <authorList>
            <consortium name="Ensembl"/>
        </authorList>
    </citation>
    <scope>IDENTIFICATION</scope>
</reference>
<reference evidence="11" key="1">
    <citation type="submission" date="2018-05" db="EMBL/GenBank/DDBJ databases">
        <title>Whole genome of Theropithecus gelada.</title>
        <authorList>
            <person name="Chiou K.L."/>
            <person name="Snyder-Mackler N."/>
        </authorList>
    </citation>
    <scope>NUCLEOTIDE SEQUENCE [LARGE SCALE GENOMIC DNA]</scope>
</reference>
<evidence type="ECO:0000256" key="4">
    <source>
        <dbReference type="ARBA" id="ARBA00022490"/>
    </source>
</evidence>
<dbReference type="GO" id="GO:0070525">
    <property type="term" value="P:tRNA threonylcarbamoyladenosine metabolic process"/>
    <property type="evidence" value="ECO:0007669"/>
    <property type="project" value="TreeGrafter"/>
</dbReference>
<dbReference type="Gene3D" id="3.30.310.50">
    <property type="entry name" value="Alpha-D-phosphohexomutase, C-terminal domain"/>
    <property type="match status" value="1"/>
</dbReference>
<accession>A0A8D2ELE9</accession>
<evidence type="ECO:0000256" key="5">
    <source>
        <dbReference type="ARBA" id="ARBA00022694"/>
    </source>
</evidence>
<dbReference type="InterPro" id="IPR015419">
    <property type="entry name" value="CTAG/Pcc1"/>
</dbReference>
<dbReference type="PANTHER" id="PTHR31283">
    <property type="entry name" value="EKC/KEOPS COMPLEX SUBUNIT PCC1 FAMILY MEMBER"/>
    <property type="match status" value="1"/>
</dbReference>